<feature type="domain" description="VTT" evidence="8">
    <location>
        <begin position="50"/>
        <end position="148"/>
    </location>
</feature>
<evidence type="ECO:0000313" key="10">
    <source>
        <dbReference type="Proteomes" id="UP000070371"/>
    </source>
</evidence>
<comment type="subcellular location">
    <subcellularLocation>
        <location evidence="1 7">Cell membrane</location>
        <topology evidence="1 7">Multi-pass membrane protein</topology>
    </subcellularLocation>
</comment>
<organism evidence="9 10">
    <name type="scientific">Falsihalocynthiibacter arcticus</name>
    <dbReference type="NCBI Taxonomy" id="1579316"/>
    <lineage>
        <taxon>Bacteria</taxon>
        <taxon>Pseudomonadati</taxon>
        <taxon>Pseudomonadota</taxon>
        <taxon>Alphaproteobacteria</taxon>
        <taxon>Rhodobacterales</taxon>
        <taxon>Roseobacteraceae</taxon>
        <taxon>Falsihalocynthiibacter</taxon>
    </lineage>
</organism>
<evidence type="ECO:0000256" key="4">
    <source>
        <dbReference type="ARBA" id="ARBA00022692"/>
    </source>
</evidence>
<keyword evidence="4 7" id="KW-0812">Transmembrane</keyword>
<dbReference type="Pfam" id="PF09335">
    <property type="entry name" value="VTT_dom"/>
    <property type="match status" value="1"/>
</dbReference>
<protein>
    <recommendedName>
        <fullName evidence="8">VTT domain-containing protein</fullName>
    </recommendedName>
</protein>
<dbReference type="KEGG" id="hat:RC74_07700"/>
<comment type="similarity">
    <text evidence="2 7">Belongs to the DedA family.</text>
</comment>
<evidence type="ECO:0000256" key="5">
    <source>
        <dbReference type="ARBA" id="ARBA00022989"/>
    </source>
</evidence>
<evidence type="ECO:0000259" key="8">
    <source>
        <dbReference type="Pfam" id="PF09335"/>
    </source>
</evidence>
<gene>
    <name evidence="9" type="ORF">RC74_07700</name>
</gene>
<evidence type="ECO:0000256" key="7">
    <source>
        <dbReference type="RuleBase" id="RU367016"/>
    </source>
</evidence>
<evidence type="ECO:0000256" key="3">
    <source>
        <dbReference type="ARBA" id="ARBA00022475"/>
    </source>
</evidence>
<name>A0A126UYL5_9RHOB</name>
<dbReference type="PANTHER" id="PTHR30353">
    <property type="entry name" value="INNER MEMBRANE PROTEIN DEDA-RELATED"/>
    <property type="match status" value="1"/>
</dbReference>
<evidence type="ECO:0000256" key="1">
    <source>
        <dbReference type="ARBA" id="ARBA00004651"/>
    </source>
</evidence>
<keyword evidence="6 7" id="KW-0472">Membrane</keyword>
<feature type="transmembrane region" description="Helical" evidence="7">
    <location>
        <begin position="131"/>
        <end position="155"/>
    </location>
</feature>
<dbReference type="EMBL" id="CP014327">
    <property type="protein sequence ID" value="AML51158.1"/>
    <property type="molecule type" value="Genomic_DNA"/>
</dbReference>
<keyword evidence="3 7" id="KW-1003">Cell membrane</keyword>
<accession>A0A126UYL5</accession>
<dbReference type="RefSeq" id="WP_062628177.1">
    <property type="nucleotide sequence ID" value="NZ_CP014327.1"/>
</dbReference>
<keyword evidence="10" id="KW-1185">Reference proteome</keyword>
<dbReference type="InterPro" id="IPR032818">
    <property type="entry name" value="DedA-like"/>
</dbReference>
<dbReference type="PANTHER" id="PTHR30353:SF15">
    <property type="entry name" value="INNER MEMBRANE PROTEIN YABI"/>
    <property type="match status" value="1"/>
</dbReference>
<dbReference type="GO" id="GO:0005886">
    <property type="term" value="C:plasma membrane"/>
    <property type="evidence" value="ECO:0007669"/>
    <property type="project" value="UniProtKB-SubCell"/>
</dbReference>
<dbReference type="STRING" id="1579316.RC74_07700"/>
<evidence type="ECO:0000256" key="6">
    <source>
        <dbReference type="ARBA" id="ARBA00023136"/>
    </source>
</evidence>
<proteinExistence type="inferred from homology"/>
<sequence>MGFELRYFNRFCHDVFKLPRDAGALLFDDAFGRCLCRIRRFFHHNGCFRGLWGAVVGDQAGYAVGKRGREWLQSKIQPHPKRAEAFSKARSFTENWGGPGVFLSRWLLSPLGPYVNFAGGIVEMPWLRFTIWAALGEIVWVTLYVGLGFFFAAHIEEVASFLGNTIGVVTGLAVTITLGVALYRAHPKSPKHTREVKAREGV</sequence>
<dbReference type="AlphaFoldDB" id="A0A126UYL5"/>
<reference evidence="9 10" key="1">
    <citation type="submission" date="2016-02" db="EMBL/GenBank/DDBJ databases">
        <title>Complete genome sequence of Halocynthiibacter arcticus PAMC 20958t from arctic marine sediment.</title>
        <authorList>
            <person name="Lee Y.M."/>
            <person name="Baek K."/>
            <person name="Lee H.K."/>
            <person name="Shin S.C."/>
        </authorList>
    </citation>
    <scope>NUCLEOTIDE SEQUENCE [LARGE SCALE GENOMIC DNA]</scope>
    <source>
        <strain evidence="9">PAMC 20958</strain>
    </source>
</reference>
<evidence type="ECO:0000256" key="2">
    <source>
        <dbReference type="ARBA" id="ARBA00010792"/>
    </source>
</evidence>
<comment type="caution">
    <text evidence="7">Lacks conserved residue(s) required for the propagation of feature annotation.</text>
</comment>
<dbReference type="InterPro" id="IPR032816">
    <property type="entry name" value="VTT_dom"/>
</dbReference>
<dbReference type="Proteomes" id="UP000070371">
    <property type="component" value="Chromosome"/>
</dbReference>
<feature type="transmembrane region" description="Helical" evidence="7">
    <location>
        <begin position="161"/>
        <end position="183"/>
    </location>
</feature>
<keyword evidence="5 7" id="KW-1133">Transmembrane helix</keyword>
<evidence type="ECO:0000313" key="9">
    <source>
        <dbReference type="EMBL" id="AML51158.1"/>
    </source>
</evidence>